<evidence type="ECO:0000313" key="2">
    <source>
        <dbReference type="EMBL" id="GAG81840.1"/>
    </source>
</evidence>
<proteinExistence type="predicted"/>
<comment type="caution">
    <text evidence="2">The sequence shown here is derived from an EMBL/GenBank/DDBJ whole genome shotgun (WGS) entry which is preliminary data.</text>
</comment>
<accession>X1AGX0</accession>
<evidence type="ECO:0000256" key="1">
    <source>
        <dbReference type="SAM" id="Phobius"/>
    </source>
</evidence>
<organism evidence="2">
    <name type="scientific">marine sediment metagenome</name>
    <dbReference type="NCBI Taxonomy" id="412755"/>
    <lineage>
        <taxon>unclassified sequences</taxon>
        <taxon>metagenomes</taxon>
        <taxon>ecological metagenomes</taxon>
    </lineage>
</organism>
<sequence length="75" mass="8088">MRKVRPKIMLERNLNYLLAALIGGIIACIILASTLPILPYGIALGDGAFSLLILLTLIYLLKAALHSIEGKKGTK</sequence>
<protein>
    <submittedName>
        <fullName evidence="2">Uncharacterized protein</fullName>
    </submittedName>
</protein>
<dbReference type="AlphaFoldDB" id="X1AGX0"/>
<dbReference type="PROSITE" id="PS51257">
    <property type="entry name" value="PROKAR_LIPOPROTEIN"/>
    <property type="match status" value="1"/>
</dbReference>
<keyword evidence="1" id="KW-1133">Transmembrane helix</keyword>
<dbReference type="EMBL" id="BART01016448">
    <property type="protein sequence ID" value="GAG81840.1"/>
    <property type="molecule type" value="Genomic_DNA"/>
</dbReference>
<name>X1AGX0_9ZZZZ</name>
<feature type="transmembrane region" description="Helical" evidence="1">
    <location>
        <begin position="48"/>
        <end position="65"/>
    </location>
</feature>
<gene>
    <name evidence="2" type="ORF">S01H4_31630</name>
</gene>
<feature type="transmembrane region" description="Helical" evidence="1">
    <location>
        <begin position="16"/>
        <end position="42"/>
    </location>
</feature>
<reference evidence="2" key="1">
    <citation type="journal article" date="2014" name="Front. Microbiol.">
        <title>High frequency of phylogenetically diverse reductive dehalogenase-homologous genes in deep subseafloor sedimentary metagenomes.</title>
        <authorList>
            <person name="Kawai M."/>
            <person name="Futagami T."/>
            <person name="Toyoda A."/>
            <person name="Takaki Y."/>
            <person name="Nishi S."/>
            <person name="Hori S."/>
            <person name="Arai W."/>
            <person name="Tsubouchi T."/>
            <person name="Morono Y."/>
            <person name="Uchiyama I."/>
            <person name="Ito T."/>
            <person name="Fujiyama A."/>
            <person name="Inagaki F."/>
            <person name="Takami H."/>
        </authorList>
    </citation>
    <scope>NUCLEOTIDE SEQUENCE</scope>
    <source>
        <strain evidence="2">Expedition CK06-06</strain>
    </source>
</reference>
<keyword evidence="1" id="KW-0812">Transmembrane</keyword>
<keyword evidence="1" id="KW-0472">Membrane</keyword>